<reference evidence="3 4" key="1">
    <citation type="journal article" date="2015" name="Genome Announc.">
        <title>Expanding the biotechnology potential of lactobacilli through comparative genomics of 213 strains and associated genera.</title>
        <authorList>
            <person name="Sun Z."/>
            <person name="Harris H.M."/>
            <person name="McCann A."/>
            <person name="Guo C."/>
            <person name="Argimon S."/>
            <person name="Zhang W."/>
            <person name="Yang X."/>
            <person name="Jeffery I.B."/>
            <person name="Cooney J.C."/>
            <person name="Kagawa T.F."/>
            <person name="Liu W."/>
            <person name="Song Y."/>
            <person name="Salvetti E."/>
            <person name="Wrobel A."/>
            <person name="Rasinkangas P."/>
            <person name="Parkhill J."/>
            <person name="Rea M.C."/>
            <person name="O'Sullivan O."/>
            <person name="Ritari J."/>
            <person name="Douillard F.P."/>
            <person name="Paul Ross R."/>
            <person name="Yang R."/>
            <person name="Briner A.E."/>
            <person name="Felis G.E."/>
            <person name="de Vos W.M."/>
            <person name="Barrangou R."/>
            <person name="Klaenhammer T.R."/>
            <person name="Caufield P.W."/>
            <person name="Cui Y."/>
            <person name="Zhang H."/>
            <person name="O'Toole P.W."/>
        </authorList>
    </citation>
    <scope>NUCLEOTIDE SEQUENCE [LARGE SCALE GENOMIC DNA]</scope>
    <source>
        <strain evidence="3 4">DSM 18527</strain>
    </source>
</reference>
<feature type="domain" description="MucBP" evidence="2">
    <location>
        <begin position="75"/>
        <end position="119"/>
    </location>
</feature>
<organism evidence="3 4">
    <name type="scientific">Agrilactobacillus composti DSM 18527 = JCM 14202</name>
    <dbReference type="NCBI Taxonomy" id="1423734"/>
    <lineage>
        <taxon>Bacteria</taxon>
        <taxon>Bacillati</taxon>
        <taxon>Bacillota</taxon>
        <taxon>Bacilli</taxon>
        <taxon>Lactobacillales</taxon>
        <taxon>Lactobacillaceae</taxon>
        <taxon>Agrilactobacillus</taxon>
    </lineage>
</organism>
<dbReference type="AlphaFoldDB" id="A0A0R1XNG5"/>
<evidence type="ECO:0000313" key="3">
    <source>
        <dbReference type="EMBL" id="KRM31473.1"/>
    </source>
</evidence>
<dbReference type="PATRIC" id="fig|1423734.3.peg.776"/>
<evidence type="ECO:0000313" key="4">
    <source>
        <dbReference type="Proteomes" id="UP000051236"/>
    </source>
</evidence>
<accession>A0A0R1XNG5</accession>
<keyword evidence="1" id="KW-0677">Repeat</keyword>
<dbReference type="InterPro" id="IPR009459">
    <property type="entry name" value="MucBP_dom"/>
</dbReference>
<evidence type="ECO:0000259" key="2">
    <source>
        <dbReference type="Pfam" id="PF06458"/>
    </source>
</evidence>
<dbReference type="Proteomes" id="UP000051236">
    <property type="component" value="Unassembled WGS sequence"/>
</dbReference>
<name>A0A0R1XNG5_9LACO</name>
<dbReference type="EMBL" id="AZGA01000078">
    <property type="protein sequence ID" value="KRM31473.1"/>
    <property type="molecule type" value="Genomic_DNA"/>
</dbReference>
<proteinExistence type="predicted"/>
<protein>
    <recommendedName>
        <fullName evidence="2">MucBP domain-containing protein</fullName>
    </recommendedName>
</protein>
<dbReference type="STRING" id="1423734.FC83_GL000769"/>
<evidence type="ECO:0000256" key="1">
    <source>
        <dbReference type="ARBA" id="ARBA00022737"/>
    </source>
</evidence>
<gene>
    <name evidence="3" type="ORF">FC83_GL000769</name>
</gene>
<dbReference type="Pfam" id="PF06458">
    <property type="entry name" value="MucBP"/>
    <property type="match status" value="2"/>
</dbReference>
<feature type="domain" description="MucBP" evidence="2">
    <location>
        <begin position="141"/>
        <end position="203"/>
    </location>
</feature>
<sequence>MDISNTVVGGNNKGMAENMVQTPDELRGRANRHRFAQPKMNAKPQAKNTPVHKPTDIVVSKAQPQPNLQRKDVAITVRYVDSLGHQLLAPTTVLGAYAAKLELPFQVIESYVLTSINHFQTTFIPNPAGIDLIYAKQAAAPIVVYHRDTQGNLISPPQFLHGALNSPYQAKPLGDMQQFVQGVSPKAQGHFSKNAGQVDIIYETLQLTPLTVAPNTYIQLLTNTPVYSEAAAKTPLAKKLPKASIWRIFQALVTTNHQTTWLNLGGCLWIDAKAGKVLANYHQPALPQSAYAVISDVSVDQQAIINAPGQATIPVWEAPYGQQLPSGYLPGIVVYVLRQIQLADGSLWAELSNHKFVTSNYLSFINP</sequence>
<comment type="caution">
    <text evidence="3">The sequence shown here is derived from an EMBL/GenBank/DDBJ whole genome shotgun (WGS) entry which is preliminary data.</text>
</comment>
<keyword evidence="4" id="KW-1185">Reference proteome</keyword>